<organism evidence="1 2">
    <name type="scientific">Ogataea polymorpha</name>
    <dbReference type="NCBI Taxonomy" id="460523"/>
    <lineage>
        <taxon>Eukaryota</taxon>
        <taxon>Fungi</taxon>
        <taxon>Dikarya</taxon>
        <taxon>Ascomycota</taxon>
        <taxon>Saccharomycotina</taxon>
        <taxon>Pichiomycetes</taxon>
        <taxon>Pichiales</taxon>
        <taxon>Pichiaceae</taxon>
        <taxon>Ogataea</taxon>
    </lineage>
</organism>
<gene>
    <name evidence="1" type="ORF">OGATHE_002151</name>
</gene>
<keyword evidence="2" id="KW-1185">Reference proteome</keyword>
<accession>A0A9P8PK36</accession>
<feature type="non-terminal residue" evidence="1">
    <location>
        <position position="1"/>
    </location>
</feature>
<sequence>DTEDVLLDLNSEIMNALPGRVIEFVDLEVSVKNQTIFIDNYVRVLLEAGSDYLDDLVTNAVESLTDVQDEYEPPVLAFDIISTVVKSNSVQFRPQIEIALQYLPKCITPQFLEPVLNLLL</sequence>
<dbReference type="AlphaFoldDB" id="A0A9P8PK36"/>
<comment type="caution">
    <text evidence="1">The sequence shown here is derived from an EMBL/GenBank/DDBJ whole genome shotgun (WGS) entry which is preliminary data.</text>
</comment>
<name>A0A9P8PK36_9ASCO</name>
<dbReference type="EMBL" id="JAEUBD010000583">
    <property type="protein sequence ID" value="KAH3673481.1"/>
    <property type="molecule type" value="Genomic_DNA"/>
</dbReference>
<protein>
    <submittedName>
        <fullName evidence="1">Uncharacterized protein</fullName>
    </submittedName>
</protein>
<reference evidence="1" key="2">
    <citation type="submission" date="2021-01" db="EMBL/GenBank/DDBJ databases">
        <authorList>
            <person name="Schikora-Tamarit M.A."/>
        </authorList>
    </citation>
    <scope>NUCLEOTIDE SEQUENCE</scope>
    <source>
        <strain evidence="1">NCAIM Y.01608</strain>
    </source>
</reference>
<dbReference type="Proteomes" id="UP000788993">
    <property type="component" value="Unassembled WGS sequence"/>
</dbReference>
<evidence type="ECO:0000313" key="2">
    <source>
        <dbReference type="Proteomes" id="UP000788993"/>
    </source>
</evidence>
<evidence type="ECO:0000313" key="1">
    <source>
        <dbReference type="EMBL" id="KAH3673481.1"/>
    </source>
</evidence>
<proteinExistence type="predicted"/>
<feature type="non-terminal residue" evidence="1">
    <location>
        <position position="120"/>
    </location>
</feature>
<reference evidence="1" key="1">
    <citation type="journal article" date="2021" name="Open Biol.">
        <title>Shared evolutionary footprints suggest mitochondrial oxidative damage underlies multiple complex I losses in fungi.</title>
        <authorList>
            <person name="Schikora-Tamarit M.A."/>
            <person name="Marcet-Houben M."/>
            <person name="Nosek J."/>
            <person name="Gabaldon T."/>
        </authorList>
    </citation>
    <scope>NUCLEOTIDE SEQUENCE</scope>
    <source>
        <strain evidence="1">NCAIM Y.01608</strain>
    </source>
</reference>